<gene>
    <name evidence="1" type="ORF">EVJ58_g8222</name>
</gene>
<organism evidence="1 2">
    <name type="scientific">Rhodofomes roseus</name>
    <dbReference type="NCBI Taxonomy" id="34475"/>
    <lineage>
        <taxon>Eukaryota</taxon>
        <taxon>Fungi</taxon>
        <taxon>Dikarya</taxon>
        <taxon>Basidiomycota</taxon>
        <taxon>Agaricomycotina</taxon>
        <taxon>Agaricomycetes</taxon>
        <taxon>Polyporales</taxon>
        <taxon>Rhodofomes</taxon>
    </lineage>
</organism>
<evidence type="ECO:0000313" key="1">
    <source>
        <dbReference type="EMBL" id="TFY55476.1"/>
    </source>
</evidence>
<sequence>MSGPMDIRAQVVRSHRHYHADGNLVVRCENVLYRIWLGLFQMQSAVWNRIFSIPRHPDSLEGTTDNCPFVIPGTVTVKELDSLLDMMVGAGAELGDMEDEYTLPRYDIEDLIRVLKITTEWEMWHLRAIAITSIDSLPYHQGRAWDAFRKLACGVEYRVQDWIQVTFRMVASLPMDMWQGAHFRFLSNALMYKIACTKFEIDRHRKELASTAPPFVASVACDHELTDRERCKTAWEMSFFDVFARLLVHPDNRYNDLEVLDAMREYPSSDWGGLCEYCHSISVDNIADKGWFNKEGQIMDSAVATLL</sequence>
<evidence type="ECO:0000313" key="2">
    <source>
        <dbReference type="Proteomes" id="UP000298390"/>
    </source>
</evidence>
<name>A0A4Y9XZA2_9APHY</name>
<dbReference type="Proteomes" id="UP000298390">
    <property type="component" value="Unassembled WGS sequence"/>
</dbReference>
<proteinExistence type="predicted"/>
<dbReference type="AlphaFoldDB" id="A0A4Y9XZA2"/>
<protein>
    <submittedName>
        <fullName evidence="1">Uncharacterized protein</fullName>
    </submittedName>
</protein>
<accession>A0A4Y9XZA2</accession>
<reference evidence="1 2" key="1">
    <citation type="submission" date="2019-01" db="EMBL/GenBank/DDBJ databases">
        <title>Genome sequencing of the rare red list fungi Fomitopsis rosea.</title>
        <authorList>
            <person name="Buettner E."/>
            <person name="Kellner H."/>
        </authorList>
    </citation>
    <scope>NUCLEOTIDE SEQUENCE [LARGE SCALE GENOMIC DNA]</scope>
    <source>
        <strain evidence="1 2">DSM 105464</strain>
    </source>
</reference>
<dbReference type="EMBL" id="SEKV01000587">
    <property type="protein sequence ID" value="TFY55476.1"/>
    <property type="molecule type" value="Genomic_DNA"/>
</dbReference>
<comment type="caution">
    <text evidence="1">The sequence shown here is derived from an EMBL/GenBank/DDBJ whole genome shotgun (WGS) entry which is preliminary data.</text>
</comment>